<proteinExistence type="predicted"/>
<protein>
    <submittedName>
        <fullName evidence="2">DUF3927 family protein</fullName>
    </submittedName>
</protein>
<name>A0ABV3UDC8_9GAMM</name>
<evidence type="ECO:0000313" key="3">
    <source>
        <dbReference type="Proteomes" id="UP001558101"/>
    </source>
</evidence>
<comment type="caution">
    <text evidence="2">The sequence shown here is derived from an EMBL/GenBank/DDBJ whole genome shotgun (WGS) entry which is preliminary data.</text>
</comment>
<keyword evidence="1" id="KW-0812">Transmembrane</keyword>
<reference evidence="2 3" key="1">
    <citation type="submission" date="2024-07" db="EMBL/GenBank/DDBJ databases">
        <title>Genomes of novel Serratia strains from suburban soil.</title>
        <authorList>
            <person name="Markert E.X."/>
            <person name="Severe K."/>
            <person name="Severe L."/>
            <person name="Twing K.I."/>
            <person name="Ward L.M."/>
        </authorList>
    </citation>
    <scope>NUCLEOTIDE SEQUENCE [LARGE SCALE GENOMIC DNA]</scope>
    <source>
        <strain evidence="2 3">3C-UT</strain>
    </source>
</reference>
<dbReference type="InterPro" id="IPR025169">
    <property type="entry name" value="DUF3927"/>
</dbReference>
<feature type="transmembrane region" description="Helical" evidence="1">
    <location>
        <begin position="32"/>
        <end position="50"/>
    </location>
</feature>
<dbReference type="EMBL" id="JBFQXQ010000001">
    <property type="protein sequence ID" value="MEX3171597.1"/>
    <property type="molecule type" value="Genomic_DNA"/>
</dbReference>
<dbReference type="Proteomes" id="UP001558101">
    <property type="component" value="Unassembled WGS sequence"/>
</dbReference>
<dbReference type="RefSeq" id="WP_261122632.1">
    <property type="nucleotide sequence ID" value="NZ_CAMKVL010000001.1"/>
</dbReference>
<gene>
    <name evidence="2" type="ORF">AB4M04_05820</name>
</gene>
<accession>A0ABV3UDC8</accession>
<organism evidence="2 3">
    <name type="scientific">Serratia quinivorans</name>
    <dbReference type="NCBI Taxonomy" id="137545"/>
    <lineage>
        <taxon>Bacteria</taxon>
        <taxon>Pseudomonadati</taxon>
        <taxon>Pseudomonadota</taxon>
        <taxon>Gammaproteobacteria</taxon>
        <taxon>Enterobacterales</taxon>
        <taxon>Yersiniaceae</taxon>
        <taxon>Serratia</taxon>
    </lineage>
</organism>
<keyword evidence="3" id="KW-1185">Reference proteome</keyword>
<dbReference type="Pfam" id="PF13064">
    <property type="entry name" value="DUF3927"/>
    <property type="match status" value="1"/>
</dbReference>
<keyword evidence="1" id="KW-0472">Membrane</keyword>
<sequence>MRALLGNLRLIGVLILAFMVVAVDFTSYVLSVVGDLFFVGALVVLAWPALNNKAASE</sequence>
<keyword evidence="1" id="KW-1133">Transmembrane helix</keyword>
<evidence type="ECO:0000313" key="2">
    <source>
        <dbReference type="EMBL" id="MEX3171597.1"/>
    </source>
</evidence>
<evidence type="ECO:0000256" key="1">
    <source>
        <dbReference type="SAM" id="Phobius"/>
    </source>
</evidence>